<dbReference type="SUPFAM" id="SSF53850">
    <property type="entry name" value="Periplasmic binding protein-like II"/>
    <property type="match status" value="1"/>
</dbReference>
<evidence type="ECO:0000313" key="6">
    <source>
        <dbReference type="EMBL" id="SQB64398.1"/>
    </source>
</evidence>
<dbReference type="AlphaFoldDB" id="A0A2X2YDP2"/>
<dbReference type="Gene3D" id="3.40.190.10">
    <property type="entry name" value="Periplasmic binding protein-like II"/>
    <property type="match status" value="1"/>
</dbReference>
<dbReference type="PANTHER" id="PTHR43649:SF34">
    <property type="entry name" value="ABC TRANSPORTER PERIPLASMIC-BINDING PROTEIN YCJN-RELATED"/>
    <property type="match status" value="1"/>
</dbReference>
<organism evidence="6 7">
    <name type="scientific">Mobiluncus curtisii</name>
    <dbReference type="NCBI Taxonomy" id="2051"/>
    <lineage>
        <taxon>Bacteria</taxon>
        <taxon>Bacillati</taxon>
        <taxon>Actinomycetota</taxon>
        <taxon>Actinomycetes</taxon>
        <taxon>Actinomycetales</taxon>
        <taxon>Actinomycetaceae</taxon>
        <taxon>Mobiluncus</taxon>
    </lineage>
</organism>
<proteinExistence type="inferred from homology"/>
<evidence type="ECO:0000313" key="5">
    <source>
        <dbReference type="EMBL" id="NMW86927.1"/>
    </source>
</evidence>
<dbReference type="RefSeq" id="WP_004010561.1">
    <property type="nucleotide sequence ID" value="NZ_CP068112.1"/>
</dbReference>
<dbReference type="InterPro" id="IPR050490">
    <property type="entry name" value="Bact_solute-bd_prot1"/>
</dbReference>
<dbReference type="EMBL" id="UASJ01000001">
    <property type="protein sequence ID" value="SQB64398.1"/>
    <property type="molecule type" value="Genomic_DNA"/>
</dbReference>
<accession>A0A2X2YDP2</accession>
<dbReference type="OMA" id="WISVEEP"/>
<evidence type="ECO:0000313" key="7">
    <source>
        <dbReference type="Proteomes" id="UP000250245"/>
    </source>
</evidence>
<gene>
    <name evidence="5" type="ORF">HHJ67_04080</name>
    <name evidence="6" type="ORF">NCTC11820_00742</name>
</gene>
<sequence length="431" mass="47533">MRKHIAVLIAASFALALGLTGCSSSSGDDSQGLVKLQMVESLTNPARTELIRGLLKDFEKEHPNIKVELISPPTEQADQKIQQMLQSGSGVDVLEVRDLTVGPFSNNGWLYDMAPDLKNWDGFDKLTNQAQKFTVNADGKSYFIPYGFYGLSLFYRTDLVKQAGFEGAPKSWEELTEQAAKIQSPAQNRYGYAFRGGPNSAGQLMSILEAYNADNLDIANAYKVKSGKTIFATPESKTALDKYVELYKTGSPESSVSWGYAEMVQGFTNGSTAFLLQDPEVIATVKESSLSEDQWGVAPNPVGPTGKAAWPMATAGWGVTQFSKHKTEAVELVKWLAGDSSTTFAKENSLVPILQAAGEDEFFKTGPWAAYVEMTSNPDTWISVEEPRGVAWWTEWMQRSEADLQKVLLNQMTASQMLSGWDKFWTEKWQG</sequence>
<evidence type="ECO:0000256" key="2">
    <source>
        <dbReference type="ARBA" id="ARBA00022448"/>
    </source>
</evidence>
<keyword evidence="2" id="KW-0813">Transport</keyword>
<reference evidence="6 7" key="1">
    <citation type="submission" date="2018-06" db="EMBL/GenBank/DDBJ databases">
        <authorList>
            <consortium name="Pathogen Informatics"/>
            <person name="Doyle S."/>
        </authorList>
    </citation>
    <scope>NUCLEOTIDE SEQUENCE [LARGE SCALE GENOMIC DNA]</scope>
    <source>
        <strain evidence="6 7">NCTC11820</strain>
    </source>
</reference>
<keyword evidence="3 4" id="KW-0732">Signal</keyword>
<evidence type="ECO:0000256" key="3">
    <source>
        <dbReference type="ARBA" id="ARBA00022729"/>
    </source>
</evidence>
<evidence type="ECO:0000256" key="4">
    <source>
        <dbReference type="SAM" id="SignalP"/>
    </source>
</evidence>
<feature type="signal peptide" evidence="4">
    <location>
        <begin position="1"/>
        <end position="16"/>
    </location>
</feature>
<name>A0A2X2YDP2_9ACTO</name>
<comment type="similarity">
    <text evidence="1">Belongs to the bacterial solute-binding protein 1 family.</text>
</comment>
<dbReference type="Proteomes" id="UP000250245">
    <property type="component" value="Unassembled WGS sequence"/>
</dbReference>
<dbReference type="CDD" id="cd13585">
    <property type="entry name" value="PBP2_TMBP_like"/>
    <property type="match status" value="1"/>
</dbReference>
<reference evidence="5 8" key="2">
    <citation type="submission" date="2020-04" db="EMBL/GenBank/DDBJ databases">
        <title>Antimicrobial susceptibility and clonality of vaginal-derived multi-drug resistant Mobiluncus isolates in China.</title>
        <authorList>
            <person name="Zhang X."/>
        </authorList>
    </citation>
    <scope>NUCLEOTIDE SEQUENCE [LARGE SCALE GENOMIC DNA]</scope>
    <source>
        <strain evidence="5 8">19</strain>
    </source>
</reference>
<feature type="chain" id="PRO_5038228485" evidence="4">
    <location>
        <begin position="17"/>
        <end position="431"/>
    </location>
</feature>
<evidence type="ECO:0000256" key="1">
    <source>
        <dbReference type="ARBA" id="ARBA00008520"/>
    </source>
</evidence>
<dbReference type="InterPro" id="IPR006059">
    <property type="entry name" value="SBP"/>
</dbReference>
<dbReference type="Pfam" id="PF01547">
    <property type="entry name" value="SBP_bac_1"/>
    <property type="match status" value="1"/>
</dbReference>
<evidence type="ECO:0000313" key="8">
    <source>
        <dbReference type="Proteomes" id="UP000553981"/>
    </source>
</evidence>
<dbReference type="GeneID" id="55565949"/>
<protein>
    <submittedName>
        <fullName evidence="6">Probable ABC transporter-binding protein DR_1438</fullName>
    </submittedName>
    <submittedName>
        <fullName evidence="5">Sugar ABC transporter substrate-binding protein</fullName>
    </submittedName>
</protein>
<dbReference type="PROSITE" id="PS51257">
    <property type="entry name" value="PROKAR_LIPOPROTEIN"/>
    <property type="match status" value="1"/>
</dbReference>
<dbReference type="Proteomes" id="UP000553981">
    <property type="component" value="Unassembled WGS sequence"/>
</dbReference>
<dbReference type="PANTHER" id="PTHR43649">
    <property type="entry name" value="ARABINOSE-BINDING PROTEIN-RELATED"/>
    <property type="match status" value="1"/>
</dbReference>
<dbReference type="EMBL" id="JABCUI010000001">
    <property type="protein sequence ID" value="NMW86927.1"/>
    <property type="molecule type" value="Genomic_DNA"/>
</dbReference>